<dbReference type="AlphaFoldDB" id="A0A1D8AZA8"/>
<dbReference type="InterPro" id="IPR001789">
    <property type="entry name" value="Sig_transdc_resp-reg_receiver"/>
</dbReference>
<sequence length="413" mass="44598">MRTPDGRVIGHLSINLDLTEKKHLEAQFMRAQRMESIGILAGGIAHDLNNILAPILMSIALLKLKMPDHEGVQKQLDQLAANAQRGASLVKQVLSFGRGVDVQHVLMQPKHIGREIEQIVADTFPKNITFELSFSHDLWPVTGDPTQFHQVLLNLCVNARDAMPGGGKLTLHLENVVLDDSSGAPRPGPYVRTDVTDTGTGIPPENRERIFEPFFTTKDLGRGTGLGLSTSRAIAKSHGGFITVDSTVGHGTTFHVFLPADPGPAPTLPELNPTHHDLPRGQNELILIVDDEEMIREIARSALEKFGYRTLLAQNGTEAVALYALHRTAIAVVITDMAMPVMDGPATILALRTLNPAVKIIGSSGQGAGSLLLANAPENAGLTYFIPKPYTAETLLRTLSTVLGRDSRPPLAP</sequence>
<dbReference type="InterPro" id="IPR004358">
    <property type="entry name" value="Sig_transdc_His_kin-like_C"/>
</dbReference>
<feature type="domain" description="PAC" evidence="13">
    <location>
        <begin position="1"/>
        <end position="30"/>
    </location>
</feature>
<evidence type="ECO:0000256" key="10">
    <source>
        <dbReference type="SAM" id="MobiDB-lite"/>
    </source>
</evidence>
<organism evidence="14 15">
    <name type="scientific">Lacunisphaera limnophila</name>
    <dbReference type="NCBI Taxonomy" id="1838286"/>
    <lineage>
        <taxon>Bacteria</taxon>
        <taxon>Pseudomonadati</taxon>
        <taxon>Verrucomicrobiota</taxon>
        <taxon>Opitutia</taxon>
        <taxon>Opitutales</taxon>
        <taxon>Opitutaceae</taxon>
        <taxon>Lacunisphaera</taxon>
    </lineage>
</organism>
<dbReference type="InterPro" id="IPR000700">
    <property type="entry name" value="PAS-assoc_C"/>
</dbReference>
<dbReference type="PANTHER" id="PTHR43065:SF46">
    <property type="entry name" value="C4-DICARBOXYLATE TRANSPORT SENSOR PROTEIN DCTB"/>
    <property type="match status" value="1"/>
</dbReference>
<dbReference type="SMART" id="SM00448">
    <property type="entry name" value="REC"/>
    <property type="match status" value="1"/>
</dbReference>
<dbReference type="Pfam" id="PF00512">
    <property type="entry name" value="HisKA"/>
    <property type="match status" value="1"/>
</dbReference>
<evidence type="ECO:0000256" key="7">
    <source>
        <dbReference type="ARBA" id="ARBA00022840"/>
    </source>
</evidence>
<dbReference type="PRINTS" id="PR00344">
    <property type="entry name" value="BCTRLSENSOR"/>
</dbReference>
<dbReference type="InterPro" id="IPR005467">
    <property type="entry name" value="His_kinase_dom"/>
</dbReference>
<dbReference type="SUPFAM" id="SSF47384">
    <property type="entry name" value="Homodimeric domain of signal transducing histidine kinase"/>
    <property type="match status" value="1"/>
</dbReference>
<evidence type="ECO:0000259" key="13">
    <source>
        <dbReference type="PROSITE" id="PS50113"/>
    </source>
</evidence>
<evidence type="ECO:0000256" key="3">
    <source>
        <dbReference type="ARBA" id="ARBA00022553"/>
    </source>
</evidence>
<feature type="domain" description="Response regulatory" evidence="12">
    <location>
        <begin position="285"/>
        <end position="403"/>
    </location>
</feature>
<dbReference type="InterPro" id="IPR011006">
    <property type="entry name" value="CheY-like_superfamily"/>
</dbReference>
<dbReference type="GO" id="GO:0000155">
    <property type="term" value="F:phosphorelay sensor kinase activity"/>
    <property type="evidence" value="ECO:0007669"/>
    <property type="project" value="InterPro"/>
</dbReference>
<dbReference type="EC" id="2.7.13.3" evidence="2"/>
<feature type="modified residue" description="4-aspartylphosphate" evidence="9">
    <location>
        <position position="336"/>
    </location>
</feature>
<dbReference type="InterPro" id="IPR003661">
    <property type="entry name" value="HisK_dim/P_dom"/>
</dbReference>
<dbReference type="SUPFAM" id="SSF55874">
    <property type="entry name" value="ATPase domain of HSP90 chaperone/DNA topoisomerase II/histidine kinase"/>
    <property type="match status" value="1"/>
</dbReference>
<keyword evidence="5" id="KW-0547">Nucleotide-binding</keyword>
<evidence type="ECO:0000256" key="9">
    <source>
        <dbReference type="PROSITE-ProRule" id="PRU00169"/>
    </source>
</evidence>
<keyword evidence="7" id="KW-0067">ATP-binding</keyword>
<dbReference type="OrthoDB" id="9806821at2"/>
<evidence type="ECO:0000259" key="11">
    <source>
        <dbReference type="PROSITE" id="PS50109"/>
    </source>
</evidence>
<protein>
    <recommendedName>
        <fullName evidence="2">histidine kinase</fullName>
        <ecNumber evidence="2">2.7.13.3</ecNumber>
    </recommendedName>
</protein>
<dbReference type="Gene3D" id="3.30.565.10">
    <property type="entry name" value="Histidine kinase-like ATPase, C-terminal domain"/>
    <property type="match status" value="1"/>
</dbReference>
<dbReference type="PROSITE" id="PS50109">
    <property type="entry name" value="HIS_KIN"/>
    <property type="match status" value="1"/>
</dbReference>
<dbReference type="InterPro" id="IPR036097">
    <property type="entry name" value="HisK_dim/P_sf"/>
</dbReference>
<dbReference type="KEGG" id="obg:Verru16b_03308"/>
<name>A0A1D8AZA8_9BACT</name>
<accession>A0A1D8AZA8</accession>
<dbReference type="CDD" id="cd17546">
    <property type="entry name" value="REC_hyHK_CKI1_RcsC-like"/>
    <property type="match status" value="1"/>
</dbReference>
<evidence type="ECO:0000313" key="15">
    <source>
        <dbReference type="Proteomes" id="UP000095228"/>
    </source>
</evidence>
<comment type="catalytic activity">
    <reaction evidence="1">
        <text>ATP + protein L-histidine = ADP + protein N-phospho-L-histidine.</text>
        <dbReference type="EC" id="2.7.13.3"/>
    </reaction>
</comment>
<evidence type="ECO:0000256" key="5">
    <source>
        <dbReference type="ARBA" id="ARBA00022741"/>
    </source>
</evidence>
<feature type="region of interest" description="Disordered" evidence="10">
    <location>
        <begin position="183"/>
        <end position="206"/>
    </location>
</feature>
<dbReference type="CDD" id="cd00082">
    <property type="entry name" value="HisKA"/>
    <property type="match status" value="1"/>
</dbReference>
<dbReference type="PROSITE" id="PS50110">
    <property type="entry name" value="RESPONSE_REGULATORY"/>
    <property type="match status" value="1"/>
</dbReference>
<dbReference type="Gene3D" id="3.40.50.2300">
    <property type="match status" value="1"/>
</dbReference>
<dbReference type="STRING" id="1838286.Verru16b_03308"/>
<evidence type="ECO:0000256" key="1">
    <source>
        <dbReference type="ARBA" id="ARBA00000085"/>
    </source>
</evidence>
<dbReference type="Pfam" id="PF02518">
    <property type="entry name" value="HATPase_c"/>
    <property type="match status" value="1"/>
</dbReference>
<gene>
    <name evidence="14" type="ORF">Verru16b_03308</name>
</gene>
<proteinExistence type="predicted"/>
<dbReference type="SMART" id="SM00388">
    <property type="entry name" value="HisKA"/>
    <property type="match status" value="1"/>
</dbReference>
<keyword evidence="8" id="KW-0902">Two-component regulatory system</keyword>
<dbReference type="Proteomes" id="UP000095228">
    <property type="component" value="Chromosome"/>
</dbReference>
<reference evidence="14 15" key="1">
    <citation type="submission" date="2016-06" db="EMBL/GenBank/DDBJ databases">
        <title>Three novel species with peptidoglycan cell walls form the new genus Lacunisphaera gen. nov. in the family Opitutaceae of the verrucomicrobial subdivision 4.</title>
        <authorList>
            <person name="Rast P."/>
            <person name="Gloeckner I."/>
            <person name="Jogler M."/>
            <person name="Boedeker C."/>
            <person name="Jeske O."/>
            <person name="Wiegand S."/>
            <person name="Reinhardt R."/>
            <person name="Schumann P."/>
            <person name="Rohde M."/>
            <person name="Spring S."/>
            <person name="Gloeckner F.O."/>
            <person name="Jogler C."/>
        </authorList>
    </citation>
    <scope>NUCLEOTIDE SEQUENCE [LARGE SCALE GENOMIC DNA]</scope>
    <source>
        <strain evidence="14 15">IG16b</strain>
    </source>
</reference>
<dbReference type="Pfam" id="PF00072">
    <property type="entry name" value="Response_reg"/>
    <property type="match status" value="1"/>
</dbReference>
<keyword evidence="3 9" id="KW-0597">Phosphoprotein</keyword>
<dbReference type="InterPro" id="IPR036890">
    <property type="entry name" value="HATPase_C_sf"/>
</dbReference>
<keyword evidence="15" id="KW-1185">Reference proteome</keyword>
<keyword evidence="6" id="KW-0418">Kinase</keyword>
<feature type="domain" description="Histidine kinase" evidence="11">
    <location>
        <begin position="43"/>
        <end position="262"/>
    </location>
</feature>
<dbReference type="SUPFAM" id="SSF52172">
    <property type="entry name" value="CheY-like"/>
    <property type="match status" value="1"/>
</dbReference>
<evidence type="ECO:0000256" key="8">
    <source>
        <dbReference type="ARBA" id="ARBA00023012"/>
    </source>
</evidence>
<dbReference type="EMBL" id="CP016094">
    <property type="protein sequence ID" value="AOS46211.1"/>
    <property type="molecule type" value="Genomic_DNA"/>
</dbReference>
<dbReference type="InterPro" id="IPR003594">
    <property type="entry name" value="HATPase_dom"/>
</dbReference>
<evidence type="ECO:0000259" key="12">
    <source>
        <dbReference type="PROSITE" id="PS50110"/>
    </source>
</evidence>
<evidence type="ECO:0000256" key="4">
    <source>
        <dbReference type="ARBA" id="ARBA00022679"/>
    </source>
</evidence>
<dbReference type="PANTHER" id="PTHR43065">
    <property type="entry name" value="SENSOR HISTIDINE KINASE"/>
    <property type="match status" value="1"/>
</dbReference>
<dbReference type="SMART" id="SM00387">
    <property type="entry name" value="HATPase_c"/>
    <property type="match status" value="1"/>
</dbReference>
<dbReference type="GO" id="GO:0005524">
    <property type="term" value="F:ATP binding"/>
    <property type="evidence" value="ECO:0007669"/>
    <property type="project" value="UniProtKB-KW"/>
</dbReference>
<evidence type="ECO:0000313" key="14">
    <source>
        <dbReference type="EMBL" id="AOS46211.1"/>
    </source>
</evidence>
<dbReference type="PROSITE" id="PS50113">
    <property type="entry name" value="PAC"/>
    <property type="match status" value="1"/>
</dbReference>
<evidence type="ECO:0000256" key="6">
    <source>
        <dbReference type="ARBA" id="ARBA00022777"/>
    </source>
</evidence>
<dbReference type="Gene3D" id="1.10.287.130">
    <property type="match status" value="1"/>
</dbReference>
<evidence type="ECO:0000256" key="2">
    <source>
        <dbReference type="ARBA" id="ARBA00012438"/>
    </source>
</evidence>
<keyword evidence="4" id="KW-0808">Transferase</keyword>